<dbReference type="Proteomes" id="UP000805614">
    <property type="component" value="Unassembled WGS sequence"/>
</dbReference>
<keyword evidence="2" id="KW-1185">Reference proteome</keyword>
<protein>
    <submittedName>
        <fullName evidence="1">Uncharacterized protein</fullName>
    </submittedName>
</protein>
<name>A0ABR7LZL5_9ACTN</name>
<dbReference type="EMBL" id="JABVEC010000033">
    <property type="protein sequence ID" value="MBC6469915.1"/>
    <property type="molecule type" value="Genomic_DNA"/>
</dbReference>
<evidence type="ECO:0000313" key="1">
    <source>
        <dbReference type="EMBL" id="MBC6469915.1"/>
    </source>
</evidence>
<dbReference type="RefSeq" id="WP_187246963.1">
    <property type="nucleotide sequence ID" value="NZ_BAAAOK010000004.1"/>
</dbReference>
<gene>
    <name evidence="1" type="ORF">HKK74_31145</name>
</gene>
<accession>A0ABR7LZL5</accession>
<evidence type="ECO:0000313" key="2">
    <source>
        <dbReference type="Proteomes" id="UP000805614"/>
    </source>
</evidence>
<sequence length="316" mass="34713">MRTDARDQARLQRRLEVLRLPVAPLQRHGFVMPSDPAATMREPEAVGVGPDGTALAVWRYREGIDRKQVTWHVGGRRRVVGAVDVETDLRVSFVQPLPEERVLLAAARAEPGAVNAEVWTSSGDLKHRGYVGDAIEELLTTPSGKVWAGYFDEAMGGSGPEGHGLARFREDLTAEWLYPLDAGLPYISDCYSLNVEGETAYFCPYTEFHILSAAGERVTDWGPSPYRSAHNLLRSGADLAVLTGWGSEYDVATLLRISRDGVRQEGGQCRVVLPDGMEARGLRYTCRGDVLHAFIRSTWYSINLDGLSTAAGRTPA</sequence>
<comment type="caution">
    <text evidence="1">The sequence shown here is derived from an EMBL/GenBank/DDBJ whole genome shotgun (WGS) entry which is preliminary data.</text>
</comment>
<reference evidence="1 2" key="1">
    <citation type="submission" date="2020-06" db="EMBL/GenBank/DDBJ databases">
        <title>Actinomadura xiongansis sp. nov., isolated from soil of Baiyangdian.</title>
        <authorList>
            <person name="Zhang X."/>
        </authorList>
    </citation>
    <scope>NUCLEOTIDE SEQUENCE [LARGE SCALE GENOMIC DNA]</scope>
    <source>
        <strain evidence="1 2">HBUM206468</strain>
    </source>
</reference>
<organism evidence="1 2">
    <name type="scientific">Actinomadura alba</name>
    <dbReference type="NCBI Taxonomy" id="406431"/>
    <lineage>
        <taxon>Bacteria</taxon>
        <taxon>Bacillati</taxon>
        <taxon>Actinomycetota</taxon>
        <taxon>Actinomycetes</taxon>
        <taxon>Streptosporangiales</taxon>
        <taxon>Thermomonosporaceae</taxon>
        <taxon>Actinomadura</taxon>
    </lineage>
</organism>
<proteinExistence type="predicted"/>